<proteinExistence type="predicted"/>
<organism evidence="1 2">
    <name type="scientific">Aspergillus keveii</name>
    <dbReference type="NCBI Taxonomy" id="714993"/>
    <lineage>
        <taxon>Eukaryota</taxon>
        <taxon>Fungi</taxon>
        <taxon>Dikarya</taxon>
        <taxon>Ascomycota</taxon>
        <taxon>Pezizomycotina</taxon>
        <taxon>Eurotiomycetes</taxon>
        <taxon>Eurotiomycetidae</taxon>
        <taxon>Eurotiales</taxon>
        <taxon>Aspergillaceae</taxon>
        <taxon>Aspergillus</taxon>
        <taxon>Aspergillus subgen. Nidulantes</taxon>
    </lineage>
</organism>
<evidence type="ECO:0000313" key="1">
    <source>
        <dbReference type="EMBL" id="KAL2782378.1"/>
    </source>
</evidence>
<protein>
    <submittedName>
        <fullName evidence="1">Uncharacterized protein</fullName>
    </submittedName>
</protein>
<reference evidence="1 2" key="1">
    <citation type="submission" date="2024-07" db="EMBL/GenBank/DDBJ databases">
        <title>Section-level genome sequencing and comparative genomics of Aspergillus sections Usti and Cavernicolus.</title>
        <authorList>
            <consortium name="Lawrence Berkeley National Laboratory"/>
            <person name="Nybo J.L."/>
            <person name="Vesth T.C."/>
            <person name="Theobald S."/>
            <person name="Frisvad J.C."/>
            <person name="Larsen T.O."/>
            <person name="Kjaerboelling I."/>
            <person name="Rothschild-Mancinelli K."/>
            <person name="Lyhne E.K."/>
            <person name="Kogle M.E."/>
            <person name="Barry K."/>
            <person name="Clum A."/>
            <person name="Na H."/>
            <person name="Ledsgaard L."/>
            <person name="Lin J."/>
            <person name="Lipzen A."/>
            <person name="Kuo A."/>
            <person name="Riley R."/>
            <person name="Mondo S."/>
            <person name="Labutti K."/>
            <person name="Haridas S."/>
            <person name="Pangalinan J."/>
            <person name="Salamov A.A."/>
            <person name="Simmons B.A."/>
            <person name="Magnuson J.K."/>
            <person name="Chen J."/>
            <person name="Drula E."/>
            <person name="Henrissat B."/>
            <person name="Wiebenga A."/>
            <person name="Lubbers R.J."/>
            <person name="Gomes A.C."/>
            <person name="Makela M.R."/>
            <person name="Stajich J."/>
            <person name="Grigoriev I.V."/>
            <person name="Mortensen U.H."/>
            <person name="De Vries R.P."/>
            <person name="Baker S.E."/>
            <person name="Andersen M.R."/>
        </authorList>
    </citation>
    <scope>NUCLEOTIDE SEQUENCE [LARGE SCALE GENOMIC DNA]</scope>
    <source>
        <strain evidence="1 2">CBS 209.92</strain>
    </source>
</reference>
<gene>
    <name evidence="1" type="ORF">BJX66DRAFT_345896</name>
</gene>
<keyword evidence="2" id="KW-1185">Reference proteome</keyword>
<comment type="caution">
    <text evidence="1">The sequence shown here is derived from an EMBL/GenBank/DDBJ whole genome shotgun (WGS) entry which is preliminary data.</text>
</comment>
<dbReference type="Proteomes" id="UP001610563">
    <property type="component" value="Unassembled WGS sequence"/>
</dbReference>
<name>A0ABR4FGK2_9EURO</name>
<accession>A0ABR4FGK2</accession>
<dbReference type="EMBL" id="JBFTWV010000476">
    <property type="protein sequence ID" value="KAL2782378.1"/>
    <property type="molecule type" value="Genomic_DNA"/>
</dbReference>
<evidence type="ECO:0000313" key="2">
    <source>
        <dbReference type="Proteomes" id="UP001610563"/>
    </source>
</evidence>
<sequence>MSISTKPGAFQGEIGFGSIVSKGTGVGIPRYRVASEPLTNGQRYISRPTTDPNNKQDGNFYYDMTGDKMDDYMNIGQLPDWGQEGWVFTQEWDCKRVRIADVDGDDNCDIIHLAKNGVVEHWYKTHYENGQWRFEEEFGEIRGLEIALILLTDLGVPPTADQ</sequence>